<dbReference type="InterPro" id="IPR050300">
    <property type="entry name" value="GDXG_lipolytic_enzyme"/>
</dbReference>
<feature type="domain" description="BD-FAE-like" evidence="2">
    <location>
        <begin position="76"/>
        <end position="173"/>
    </location>
</feature>
<proteinExistence type="predicted"/>
<dbReference type="InterPro" id="IPR029058">
    <property type="entry name" value="AB_hydrolase_fold"/>
</dbReference>
<dbReference type="InterPro" id="IPR049492">
    <property type="entry name" value="BD-FAE-like_dom"/>
</dbReference>
<protein>
    <submittedName>
        <fullName evidence="3">Alpha/beta hydrolase</fullName>
    </submittedName>
</protein>
<dbReference type="AlphaFoldDB" id="A0A967F273"/>
<name>A0A967F273_9PROT</name>
<dbReference type="EMBL" id="JAAQPH010000025">
    <property type="protein sequence ID" value="NIA71678.1"/>
    <property type="molecule type" value="Genomic_DNA"/>
</dbReference>
<dbReference type="Proteomes" id="UP000761264">
    <property type="component" value="Unassembled WGS sequence"/>
</dbReference>
<comment type="caution">
    <text evidence="3">The sequence shown here is derived from an EMBL/GenBank/DDBJ whole genome shotgun (WGS) entry which is preliminary data.</text>
</comment>
<organism evidence="3 4">
    <name type="scientific">Pelagibius litoralis</name>
    <dbReference type="NCBI Taxonomy" id="374515"/>
    <lineage>
        <taxon>Bacteria</taxon>
        <taxon>Pseudomonadati</taxon>
        <taxon>Pseudomonadota</taxon>
        <taxon>Alphaproteobacteria</taxon>
        <taxon>Rhodospirillales</taxon>
        <taxon>Rhodovibrionaceae</taxon>
        <taxon>Pelagibius</taxon>
    </lineage>
</organism>
<evidence type="ECO:0000313" key="3">
    <source>
        <dbReference type="EMBL" id="NIA71678.1"/>
    </source>
</evidence>
<dbReference type="Gene3D" id="3.40.50.1820">
    <property type="entry name" value="alpha/beta hydrolase"/>
    <property type="match status" value="1"/>
</dbReference>
<dbReference type="GO" id="GO:0016787">
    <property type="term" value="F:hydrolase activity"/>
    <property type="evidence" value="ECO:0007669"/>
    <property type="project" value="UniProtKB-KW"/>
</dbReference>
<reference evidence="3" key="1">
    <citation type="submission" date="2020-03" db="EMBL/GenBank/DDBJ databases">
        <title>Genome of Pelagibius litoralis DSM 21314T.</title>
        <authorList>
            <person name="Wang G."/>
        </authorList>
    </citation>
    <scope>NUCLEOTIDE SEQUENCE</scope>
    <source>
        <strain evidence="3">DSM 21314</strain>
    </source>
</reference>
<dbReference type="SUPFAM" id="SSF53474">
    <property type="entry name" value="alpha/beta-Hydrolases"/>
    <property type="match status" value="1"/>
</dbReference>
<accession>A0A967F273</accession>
<sequence>MAVQVEAGTANQKAAAIFRHYDQAALDKQLNLRDRWPDHPVFFERWARESAAVRARLTAHLDLSYGTAALETLDLFPAEGSSSAPLLAFIHGGYWKALDKSDYSYLAPTFLDRGTAYASLNYGLAPGTAIGAMIDQIRQALIWLYRHAADYGIDPQRIYVAGHSAGGHLAAMALSTDWPGMEPDLPARLLAGGCSISGVYDLEAVRLSFHNEILAMSEAEAAGWSPLHRLPPQAPPLILAVGSEETDEFRCQHAEYAAAWEERGLKLHDIPLPDLHHFSAVDALGDAGHPLCVAMQQMVAGQLS</sequence>
<dbReference type="PANTHER" id="PTHR48081:SF33">
    <property type="entry name" value="KYNURENINE FORMAMIDASE"/>
    <property type="match status" value="1"/>
</dbReference>
<gene>
    <name evidence="3" type="ORF">HBA54_24090</name>
</gene>
<keyword evidence="1 3" id="KW-0378">Hydrolase</keyword>
<dbReference type="PANTHER" id="PTHR48081">
    <property type="entry name" value="AB HYDROLASE SUPERFAMILY PROTEIN C4A8.06C"/>
    <property type="match status" value="1"/>
</dbReference>
<dbReference type="Pfam" id="PF20434">
    <property type="entry name" value="BD-FAE"/>
    <property type="match status" value="1"/>
</dbReference>
<keyword evidence="4" id="KW-1185">Reference proteome</keyword>
<evidence type="ECO:0000259" key="2">
    <source>
        <dbReference type="Pfam" id="PF20434"/>
    </source>
</evidence>
<dbReference type="RefSeq" id="WP_167229611.1">
    <property type="nucleotide sequence ID" value="NZ_JAAQPH010000025.1"/>
</dbReference>
<evidence type="ECO:0000313" key="4">
    <source>
        <dbReference type="Proteomes" id="UP000761264"/>
    </source>
</evidence>
<evidence type="ECO:0000256" key="1">
    <source>
        <dbReference type="ARBA" id="ARBA00022801"/>
    </source>
</evidence>